<dbReference type="EMBL" id="JPOS01000092">
    <property type="protein sequence ID" value="KGE85167.1"/>
    <property type="molecule type" value="Genomic_DNA"/>
</dbReference>
<sequence length="91" mass="10499">MKEAVGTIPASLIYEMVEDQPIYYKGYQQFLNPKGQKIRLRHFLILDDDRSLLQLPTAYAPYLVLTEYRAGFDEACLEKAIGIVEGWENKT</sequence>
<dbReference type="RefSeq" id="WP_044229166.1">
    <property type="nucleotide sequence ID" value="NZ_JBKAGJ010000011.1"/>
</dbReference>
<evidence type="ECO:0000313" key="1">
    <source>
        <dbReference type="EMBL" id="KGE85167.1"/>
    </source>
</evidence>
<reference evidence="1 2" key="1">
    <citation type="journal article" date="2014" name="Int. J. Syst. Evol. Microbiol.">
        <title>Phaeodactylibacter xiamenensis gen. nov., sp. nov., a member of the family Saprospiraceae isolated from the marine alga Phaeodactylum tricornutum.</title>
        <authorList>
            <person name="Chen Z.Jr."/>
            <person name="Lei X."/>
            <person name="Lai Q."/>
            <person name="Li Y."/>
            <person name="Zhang B."/>
            <person name="Zhang J."/>
            <person name="Zhang H."/>
            <person name="Yang L."/>
            <person name="Zheng W."/>
            <person name="Tian Y."/>
            <person name="Yu Z."/>
            <person name="Xu H.Jr."/>
            <person name="Zheng T."/>
        </authorList>
    </citation>
    <scope>NUCLEOTIDE SEQUENCE [LARGE SCALE GENOMIC DNA]</scope>
    <source>
        <strain evidence="1 2">KD52</strain>
    </source>
</reference>
<accession>A0A098S1X3</accession>
<dbReference type="OrthoDB" id="764324at2"/>
<dbReference type="AlphaFoldDB" id="A0A098S1X3"/>
<comment type="caution">
    <text evidence="1">The sequence shown here is derived from an EMBL/GenBank/DDBJ whole genome shotgun (WGS) entry which is preliminary data.</text>
</comment>
<protein>
    <submittedName>
        <fullName evidence="1">Uncharacterized protein</fullName>
    </submittedName>
</protein>
<keyword evidence="2" id="KW-1185">Reference proteome</keyword>
<evidence type="ECO:0000313" key="2">
    <source>
        <dbReference type="Proteomes" id="UP000029736"/>
    </source>
</evidence>
<proteinExistence type="predicted"/>
<dbReference type="Proteomes" id="UP000029736">
    <property type="component" value="Unassembled WGS sequence"/>
</dbReference>
<gene>
    <name evidence="1" type="ORF">IX84_29245</name>
</gene>
<name>A0A098S1X3_9BACT</name>
<organism evidence="1 2">
    <name type="scientific">Phaeodactylibacter xiamenensis</name>
    <dbReference type="NCBI Taxonomy" id="1524460"/>
    <lineage>
        <taxon>Bacteria</taxon>
        <taxon>Pseudomonadati</taxon>
        <taxon>Bacteroidota</taxon>
        <taxon>Saprospiria</taxon>
        <taxon>Saprospirales</taxon>
        <taxon>Haliscomenobacteraceae</taxon>
        <taxon>Phaeodactylibacter</taxon>
    </lineage>
</organism>